<reference evidence="2" key="1">
    <citation type="submission" date="2020-07" db="EMBL/GenBank/DDBJ databases">
        <authorList>
            <person name="Nieuwenhuis M."/>
            <person name="Van De Peppel L.J.J."/>
        </authorList>
    </citation>
    <scope>NUCLEOTIDE SEQUENCE</scope>
    <source>
        <strain evidence="2">AP01</strain>
        <tissue evidence="2">Mycelium</tissue>
    </source>
</reference>
<dbReference type="Pfam" id="PF03659">
    <property type="entry name" value="Glyco_hydro_71"/>
    <property type="match status" value="1"/>
</dbReference>
<gene>
    <name evidence="2" type="ORF">DXG03_001197</name>
</gene>
<evidence type="ECO:0008006" key="4">
    <source>
        <dbReference type="Google" id="ProtNLM"/>
    </source>
</evidence>
<accession>A0A9P7G4C5</accession>
<dbReference type="OrthoDB" id="3257981at2759"/>
<evidence type="ECO:0000313" key="2">
    <source>
        <dbReference type="EMBL" id="KAG5643313.1"/>
    </source>
</evidence>
<name>A0A9P7G4C5_9AGAR</name>
<proteinExistence type="predicted"/>
<dbReference type="CDD" id="cd11577">
    <property type="entry name" value="GH71"/>
    <property type="match status" value="1"/>
</dbReference>
<feature type="chain" id="PRO_5040380210" description="Glycoside hydrolase family 71 protein" evidence="1">
    <location>
        <begin position="21"/>
        <end position="284"/>
    </location>
</feature>
<dbReference type="GO" id="GO:0051118">
    <property type="term" value="F:glucan endo-1,3-alpha-glucosidase activity"/>
    <property type="evidence" value="ECO:0007669"/>
    <property type="project" value="InterPro"/>
</dbReference>
<dbReference type="EMBL" id="JABCKV010000121">
    <property type="protein sequence ID" value="KAG5643313.1"/>
    <property type="molecule type" value="Genomic_DNA"/>
</dbReference>
<dbReference type="Proteomes" id="UP000775547">
    <property type="component" value="Unassembled WGS sequence"/>
</dbReference>
<dbReference type="InterPro" id="IPR005197">
    <property type="entry name" value="Glyco_hydro_71"/>
</dbReference>
<evidence type="ECO:0000256" key="1">
    <source>
        <dbReference type="SAM" id="SignalP"/>
    </source>
</evidence>
<dbReference type="AlphaFoldDB" id="A0A9P7G4C5"/>
<sequence length="284" mass="32426">MQRIGASLSLLALLLSSTTARVDVRNREVRAPVALNATEESLRFLEKRAGQKYVFMHHIVGSEYPYTQNDWADDLRQIAAKGIDATVLNMGSDAWERQQIGRAYAAAQSIGSNVKLFISFDFTAWNGCDLNDVVGRVKEFANHPNQFKIDGRPFVSSFSGDCLGNAGWASLKAQTNAYLMPFIWGQEGNFNNWPSLDSWLCWGCAWPNGNIDKTTADDEYYISQLGSRYATTVSPWMYTHYGYKNWYQRGDNWLFLTRWEQLMAMRDRLTFAEIVSWNDYGESH</sequence>
<evidence type="ECO:0000313" key="3">
    <source>
        <dbReference type="Proteomes" id="UP000775547"/>
    </source>
</evidence>
<protein>
    <recommendedName>
        <fullName evidence="4">Glycoside hydrolase family 71 protein</fullName>
    </recommendedName>
</protein>
<dbReference type="Gene3D" id="3.20.20.80">
    <property type="entry name" value="Glycosidases"/>
    <property type="match status" value="1"/>
</dbReference>
<organism evidence="2 3">
    <name type="scientific">Asterophora parasitica</name>
    <dbReference type="NCBI Taxonomy" id="117018"/>
    <lineage>
        <taxon>Eukaryota</taxon>
        <taxon>Fungi</taxon>
        <taxon>Dikarya</taxon>
        <taxon>Basidiomycota</taxon>
        <taxon>Agaricomycotina</taxon>
        <taxon>Agaricomycetes</taxon>
        <taxon>Agaricomycetidae</taxon>
        <taxon>Agaricales</taxon>
        <taxon>Tricholomatineae</taxon>
        <taxon>Lyophyllaceae</taxon>
        <taxon>Asterophora</taxon>
    </lineage>
</organism>
<keyword evidence="1" id="KW-0732">Signal</keyword>
<feature type="signal peptide" evidence="1">
    <location>
        <begin position="1"/>
        <end position="20"/>
    </location>
</feature>
<comment type="caution">
    <text evidence="2">The sequence shown here is derived from an EMBL/GenBank/DDBJ whole genome shotgun (WGS) entry which is preliminary data.</text>
</comment>
<reference evidence="2" key="2">
    <citation type="submission" date="2021-10" db="EMBL/GenBank/DDBJ databases">
        <title>Phylogenomics reveals ancestral predisposition of the termite-cultivated fungus Termitomyces towards a domesticated lifestyle.</title>
        <authorList>
            <person name="Auxier B."/>
            <person name="Grum-Grzhimaylo A."/>
            <person name="Cardenas M.E."/>
            <person name="Lodge J.D."/>
            <person name="Laessoe T."/>
            <person name="Pedersen O."/>
            <person name="Smith M.E."/>
            <person name="Kuyper T.W."/>
            <person name="Franco-Molano E.A."/>
            <person name="Baroni T.J."/>
            <person name="Aanen D.K."/>
        </authorList>
    </citation>
    <scope>NUCLEOTIDE SEQUENCE</scope>
    <source>
        <strain evidence="2">AP01</strain>
        <tissue evidence="2">Mycelium</tissue>
    </source>
</reference>
<keyword evidence="3" id="KW-1185">Reference proteome</keyword>